<dbReference type="EMBL" id="FOLM01000012">
    <property type="protein sequence ID" value="SFD28042.1"/>
    <property type="molecule type" value="Genomic_DNA"/>
</dbReference>
<dbReference type="RefSeq" id="WP_342746989.1">
    <property type="nucleotide sequence ID" value="NZ_FOLM01000012.1"/>
</dbReference>
<dbReference type="InterPro" id="IPR018727">
    <property type="entry name" value="DUF2267"/>
</dbReference>
<evidence type="ECO:0000313" key="2">
    <source>
        <dbReference type="Proteomes" id="UP000199207"/>
    </source>
</evidence>
<reference evidence="1 2" key="1">
    <citation type="submission" date="2016-10" db="EMBL/GenBank/DDBJ databases">
        <authorList>
            <person name="de Groot N.N."/>
        </authorList>
    </citation>
    <scope>NUCLEOTIDE SEQUENCE [LARGE SCALE GENOMIC DNA]</scope>
    <source>
        <strain evidence="1 2">CGMCC 4.5739</strain>
    </source>
</reference>
<evidence type="ECO:0000313" key="1">
    <source>
        <dbReference type="EMBL" id="SFD28042.1"/>
    </source>
</evidence>
<protein>
    <submittedName>
        <fullName evidence="1">Uncharacterized conserved protein, DUF2267 family</fullName>
    </submittedName>
</protein>
<sequence length="129" mass="13990">MRWSECVEQVREFGQYPTTREAERVIRVVLSALGGHLGDAERAALAARLPPEAARVLGSQVPASRPLRGAEFVEHVALRLGGAGQDTARWDVSSVLSTVAQLAGDELTDRIIDRLPEGYALLFGRAQLV</sequence>
<dbReference type="Proteomes" id="UP000199207">
    <property type="component" value="Unassembled WGS sequence"/>
</dbReference>
<keyword evidence="2" id="KW-1185">Reference proteome</keyword>
<dbReference type="AlphaFoldDB" id="A0A1I1R1D2"/>
<name>A0A1I1R1D2_9ACTN</name>
<gene>
    <name evidence="1" type="ORF">SAMN05421773_112125</name>
</gene>
<dbReference type="Pfam" id="PF10025">
    <property type="entry name" value="DUF2267"/>
    <property type="match status" value="1"/>
</dbReference>
<proteinExistence type="predicted"/>
<dbReference type="InterPro" id="IPR038282">
    <property type="entry name" value="DUF2267_sf"/>
</dbReference>
<organism evidence="1 2">
    <name type="scientific">Streptomyces aidingensis</name>
    <dbReference type="NCBI Taxonomy" id="910347"/>
    <lineage>
        <taxon>Bacteria</taxon>
        <taxon>Bacillati</taxon>
        <taxon>Actinomycetota</taxon>
        <taxon>Actinomycetes</taxon>
        <taxon>Kitasatosporales</taxon>
        <taxon>Streptomycetaceae</taxon>
        <taxon>Streptomyces</taxon>
    </lineage>
</organism>
<dbReference type="Gene3D" id="1.10.490.110">
    <property type="entry name" value="Uncharacterized conserved protein DUF2267"/>
    <property type="match status" value="1"/>
</dbReference>
<accession>A0A1I1R1D2</accession>